<protein>
    <submittedName>
        <fullName evidence="1">Uncharacterized protein</fullName>
    </submittedName>
</protein>
<dbReference type="Proteomes" id="UP000283634">
    <property type="component" value="Unassembled WGS sequence"/>
</dbReference>
<evidence type="ECO:0000313" key="1">
    <source>
        <dbReference type="EMBL" id="RNF02965.1"/>
    </source>
</evidence>
<keyword evidence="2" id="KW-1185">Reference proteome</keyword>
<gene>
    <name evidence="1" type="ORF">TraAM80_06200</name>
</gene>
<accession>A0A3R7KWV3</accession>
<evidence type="ECO:0000313" key="2">
    <source>
        <dbReference type="Proteomes" id="UP000283634"/>
    </source>
</evidence>
<sequence length="165" mass="18166">MHKIVVVLDFANVSIARKACERDSENEAAEVLPLQFQSVRPLPCSADRRRAASLGPTPLYGALRVSTGRRFPARRRPSESSQVELWLVLSLCLAERCGMFGACPGGKKMVLAAFCPLQEVRFLCEEWGGVLLSSATDVRVWPGHHKEVVVFQYLLGALGRRSDAA</sequence>
<reference evidence="1 2" key="1">
    <citation type="journal article" date="2018" name="BMC Genomics">
        <title>Genomic comparison of Trypanosoma conorhini and Trypanosoma rangeli to Trypanosoma cruzi strains of high and low virulence.</title>
        <authorList>
            <person name="Bradwell K.R."/>
            <person name="Koparde V.N."/>
            <person name="Matveyev A.V."/>
            <person name="Serrano M.G."/>
            <person name="Alves J.M."/>
            <person name="Parikh H."/>
            <person name="Huang B."/>
            <person name="Lee V."/>
            <person name="Espinosa-Alvarez O."/>
            <person name="Ortiz P.A."/>
            <person name="Costa-Martins A.G."/>
            <person name="Teixeira M.M."/>
            <person name="Buck G.A."/>
        </authorList>
    </citation>
    <scope>NUCLEOTIDE SEQUENCE [LARGE SCALE GENOMIC DNA]</scope>
    <source>
        <strain evidence="1 2">AM80</strain>
    </source>
</reference>
<dbReference type="EMBL" id="MKGL01000212">
    <property type="protein sequence ID" value="RNF02965.1"/>
    <property type="molecule type" value="Genomic_DNA"/>
</dbReference>
<dbReference type="RefSeq" id="XP_029237228.1">
    <property type="nucleotide sequence ID" value="XM_029383052.1"/>
</dbReference>
<organism evidence="1 2">
    <name type="scientific">Trypanosoma rangeli</name>
    <dbReference type="NCBI Taxonomy" id="5698"/>
    <lineage>
        <taxon>Eukaryota</taxon>
        <taxon>Discoba</taxon>
        <taxon>Euglenozoa</taxon>
        <taxon>Kinetoplastea</taxon>
        <taxon>Metakinetoplastina</taxon>
        <taxon>Trypanosomatida</taxon>
        <taxon>Trypanosomatidae</taxon>
        <taxon>Trypanosoma</taxon>
        <taxon>Herpetosoma</taxon>
    </lineage>
</organism>
<proteinExistence type="predicted"/>
<name>A0A3R7KWV3_TRYRA</name>
<dbReference type="AlphaFoldDB" id="A0A3R7KWV3"/>
<comment type="caution">
    <text evidence="1">The sequence shown here is derived from an EMBL/GenBank/DDBJ whole genome shotgun (WGS) entry which is preliminary data.</text>
</comment>
<dbReference type="GeneID" id="40330133"/>